<reference evidence="4" key="3">
    <citation type="journal article" date="2008" name="Nucleic Acids Res.">
        <title>The rice annotation project database (RAP-DB): 2008 update.</title>
        <authorList>
            <consortium name="The rice annotation project (RAP)"/>
        </authorList>
    </citation>
    <scope>GENOME REANNOTATION</scope>
    <source>
        <strain evidence="4">cv. Nipponbare</strain>
    </source>
</reference>
<feature type="compositionally biased region" description="Basic and acidic residues" evidence="1">
    <location>
        <begin position="38"/>
        <end position="59"/>
    </location>
</feature>
<sequence>MVVAAGQPEEGGGADRWGRGSHLSAKEEREAGWGGKVDFGEERAERRAGPREREPERGRGRNLGRARKQGRGKLFSFLFILID</sequence>
<evidence type="ECO:0000313" key="3">
    <source>
        <dbReference type="EMBL" id="BAC84241.1"/>
    </source>
</evidence>
<name>Q8GVG2_ORYSJ</name>
<protein>
    <submittedName>
        <fullName evidence="2">Uncharacterized protein</fullName>
    </submittedName>
</protein>
<proteinExistence type="predicted"/>
<dbReference type="EMBL" id="AP005292">
    <property type="protein sequence ID" value="BAC45205.1"/>
    <property type="molecule type" value="Genomic_DNA"/>
</dbReference>
<reference evidence="2" key="1">
    <citation type="submission" date="2002-05" db="EMBL/GenBank/DDBJ databases">
        <title>Oryza sativa nipponbare(GA3) genomic DNA, chromosome 7, BAC clone:OJ1340_C08.</title>
        <authorList>
            <person name="Sasaki T."/>
            <person name="Matsumoto T."/>
            <person name="Katayose Y."/>
        </authorList>
    </citation>
    <scope>NUCLEOTIDE SEQUENCE</scope>
</reference>
<dbReference type="Proteomes" id="UP000000763">
    <property type="component" value="Chromosome 7"/>
</dbReference>
<evidence type="ECO:0000313" key="2">
    <source>
        <dbReference type="EMBL" id="BAC45205.1"/>
    </source>
</evidence>
<gene>
    <name evidence="2" type="primary">OJ1340_C08.120</name>
    <name evidence="3" type="synonym">OJ1340_C08.123</name>
</gene>
<evidence type="ECO:0000256" key="1">
    <source>
        <dbReference type="SAM" id="MobiDB-lite"/>
    </source>
</evidence>
<organism evidence="2 4">
    <name type="scientific">Oryza sativa subsp. japonica</name>
    <name type="common">Rice</name>
    <dbReference type="NCBI Taxonomy" id="39947"/>
    <lineage>
        <taxon>Eukaryota</taxon>
        <taxon>Viridiplantae</taxon>
        <taxon>Streptophyta</taxon>
        <taxon>Embryophyta</taxon>
        <taxon>Tracheophyta</taxon>
        <taxon>Spermatophyta</taxon>
        <taxon>Magnoliopsida</taxon>
        <taxon>Liliopsida</taxon>
        <taxon>Poales</taxon>
        <taxon>Poaceae</taxon>
        <taxon>BOP clade</taxon>
        <taxon>Oryzoideae</taxon>
        <taxon>Oryzeae</taxon>
        <taxon>Oryzinae</taxon>
        <taxon>Oryza</taxon>
        <taxon>Oryza sativa</taxon>
    </lineage>
</organism>
<feature type="region of interest" description="Disordered" evidence="1">
    <location>
        <begin position="1"/>
        <end position="67"/>
    </location>
</feature>
<dbReference type="AlphaFoldDB" id="Q8GVG2"/>
<dbReference type="EMBL" id="AP005292">
    <property type="protein sequence ID" value="BAC84241.1"/>
    <property type="molecule type" value="Genomic_DNA"/>
</dbReference>
<evidence type="ECO:0000313" key="4">
    <source>
        <dbReference type="Proteomes" id="UP000000763"/>
    </source>
</evidence>
<accession>Q8GVG2</accession>
<reference evidence="4" key="2">
    <citation type="journal article" date="2005" name="Nature">
        <title>The map-based sequence of the rice genome.</title>
        <authorList>
            <consortium name="International rice genome sequencing project (IRGSP)"/>
            <person name="Matsumoto T."/>
            <person name="Wu J."/>
            <person name="Kanamori H."/>
            <person name="Katayose Y."/>
            <person name="Fujisawa M."/>
            <person name="Namiki N."/>
            <person name="Mizuno H."/>
            <person name="Yamamoto K."/>
            <person name="Antonio B.A."/>
            <person name="Baba T."/>
            <person name="Sakata K."/>
            <person name="Nagamura Y."/>
            <person name="Aoki H."/>
            <person name="Arikawa K."/>
            <person name="Arita K."/>
            <person name="Bito T."/>
            <person name="Chiden Y."/>
            <person name="Fujitsuka N."/>
            <person name="Fukunaka R."/>
            <person name="Hamada M."/>
            <person name="Harada C."/>
            <person name="Hayashi A."/>
            <person name="Hijishita S."/>
            <person name="Honda M."/>
            <person name="Hosokawa S."/>
            <person name="Ichikawa Y."/>
            <person name="Idonuma A."/>
            <person name="Iijima M."/>
            <person name="Ikeda M."/>
            <person name="Ikeno M."/>
            <person name="Ito K."/>
            <person name="Ito S."/>
            <person name="Ito T."/>
            <person name="Ito Y."/>
            <person name="Ito Y."/>
            <person name="Iwabuchi A."/>
            <person name="Kamiya K."/>
            <person name="Karasawa W."/>
            <person name="Kurita K."/>
            <person name="Katagiri S."/>
            <person name="Kikuta A."/>
            <person name="Kobayashi H."/>
            <person name="Kobayashi N."/>
            <person name="Machita K."/>
            <person name="Maehara T."/>
            <person name="Masukawa M."/>
            <person name="Mizubayashi T."/>
            <person name="Mukai Y."/>
            <person name="Nagasaki H."/>
            <person name="Nagata Y."/>
            <person name="Naito S."/>
            <person name="Nakashima M."/>
            <person name="Nakama Y."/>
            <person name="Nakamichi Y."/>
            <person name="Nakamura M."/>
            <person name="Meguro A."/>
            <person name="Negishi M."/>
            <person name="Ohta I."/>
            <person name="Ohta T."/>
            <person name="Okamoto M."/>
            <person name="Ono N."/>
            <person name="Saji S."/>
            <person name="Sakaguchi M."/>
            <person name="Sakai K."/>
            <person name="Shibata M."/>
            <person name="Shimokawa T."/>
            <person name="Song J."/>
            <person name="Takazaki Y."/>
            <person name="Terasawa K."/>
            <person name="Tsugane M."/>
            <person name="Tsuji K."/>
            <person name="Ueda S."/>
            <person name="Waki K."/>
            <person name="Yamagata H."/>
            <person name="Yamamoto M."/>
            <person name="Yamamoto S."/>
            <person name="Yamane H."/>
            <person name="Yoshiki S."/>
            <person name="Yoshihara R."/>
            <person name="Yukawa K."/>
            <person name="Zhong H."/>
            <person name="Yano M."/>
            <person name="Yuan Q."/>
            <person name="Ouyang S."/>
            <person name="Liu J."/>
            <person name="Jones K.M."/>
            <person name="Gansberger K."/>
            <person name="Moffat K."/>
            <person name="Hill J."/>
            <person name="Bera J."/>
            <person name="Fadrosh D."/>
            <person name="Jin S."/>
            <person name="Johri S."/>
            <person name="Kim M."/>
            <person name="Overton L."/>
            <person name="Reardon M."/>
            <person name="Tsitrin T."/>
            <person name="Vuong H."/>
            <person name="Weaver B."/>
            <person name="Ciecko A."/>
            <person name="Tallon L."/>
            <person name="Jackson J."/>
            <person name="Pai G."/>
            <person name="Aken S.V."/>
            <person name="Utterback T."/>
            <person name="Reidmuller S."/>
            <person name="Feldblyum T."/>
            <person name="Hsiao J."/>
            <person name="Zismann V."/>
            <person name="Iobst S."/>
            <person name="de Vazeille A.R."/>
            <person name="Buell C.R."/>
            <person name="Ying K."/>
            <person name="Li Y."/>
            <person name="Lu T."/>
            <person name="Huang Y."/>
            <person name="Zhao Q."/>
            <person name="Feng Q."/>
            <person name="Zhang L."/>
            <person name="Zhu J."/>
            <person name="Weng Q."/>
            <person name="Mu J."/>
            <person name="Lu Y."/>
            <person name="Fan D."/>
            <person name="Liu Y."/>
            <person name="Guan J."/>
            <person name="Zhang Y."/>
            <person name="Yu S."/>
            <person name="Liu X."/>
            <person name="Zhang Y."/>
            <person name="Hong G."/>
            <person name="Han B."/>
            <person name="Choisne N."/>
            <person name="Demange N."/>
            <person name="Orjeda G."/>
            <person name="Samain S."/>
            <person name="Cattolico L."/>
            <person name="Pelletier E."/>
            <person name="Couloux A."/>
            <person name="Segurens B."/>
            <person name="Wincker P."/>
            <person name="D'Hont A."/>
            <person name="Scarpelli C."/>
            <person name="Weissenbach J."/>
            <person name="Salanoubat M."/>
            <person name="Quetier F."/>
            <person name="Yu Y."/>
            <person name="Kim H.R."/>
            <person name="Rambo T."/>
            <person name="Currie J."/>
            <person name="Collura K."/>
            <person name="Luo M."/>
            <person name="Yang T."/>
            <person name="Ammiraju J.S.S."/>
            <person name="Engler F."/>
            <person name="Soderlund C."/>
            <person name="Wing R.A."/>
            <person name="Palmer L.E."/>
            <person name="de la Bastide M."/>
            <person name="Spiegel L."/>
            <person name="Nascimento L."/>
            <person name="Zutavern T."/>
            <person name="O'Shaughnessy A."/>
            <person name="Dike S."/>
            <person name="Dedhia N."/>
            <person name="Preston R."/>
            <person name="Balija V."/>
            <person name="McCombie W.R."/>
            <person name="Chow T."/>
            <person name="Chen H."/>
            <person name="Chung M."/>
            <person name="Chen C."/>
            <person name="Shaw J."/>
            <person name="Wu H."/>
            <person name="Hsiao K."/>
            <person name="Chao Y."/>
            <person name="Chu M."/>
            <person name="Cheng C."/>
            <person name="Hour A."/>
            <person name="Lee P."/>
            <person name="Lin S."/>
            <person name="Lin Y."/>
            <person name="Liou J."/>
            <person name="Liu S."/>
            <person name="Hsing Y."/>
            <person name="Raghuvanshi S."/>
            <person name="Mohanty A."/>
            <person name="Bharti A.K."/>
            <person name="Gaur A."/>
            <person name="Gupta V."/>
            <person name="Kumar D."/>
            <person name="Ravi V."/>
            <person name="Vij S."/>
            <person name="Kapur A."/>
            <person name="Khurana P."/>
            <person name="Khurana P."/>
            <person name="Khurana J.P."/>
            <person name="Tyagi A.K."/>
            <person name="Gaikwad K."/>
            <person name="Singh A."/>
            <person name="Dalal V."/>
            <person name="Srivastava S."/>
            <person name="Dixit A."/>
            <person name="Pal A.K."/>
            <person name="Ghazi I.A."/>
            <person name="Yadav M."/>
            <person name="Pandit A."/>
            <person name="Bhargava A."/>
            <person name="Sureshbabu K."/>
            <person name="Batra K."/>
            <person name="Sharma T.R."/>
            <person name="Mohapatra T."/>
            <person name="Singh N.K."/>
            <person name="Messing J."/>
            <person name="Nelson A.B."/>
            <person name="Fuks G."/>
            <person name="Kavchok S."/>
            <person name="Keizer G."/>
            <person name="Linton E."/>
            <person name="Llaca V."/>
            <person name="Song R."/>
            <person name="Tanyolac B."/>
            <person name="Young S."/>
            <person name="Ho-Il K."/>
            <person name="Hahn J.H."/>
            <person name="Sangsakoo G."/>
            <person name="Vanavichit A."/>
            <person name="de Mattos Luiz.A.T."/>
            <person name="Zimmer P.D."/>
            <person name="Malone G."/>
            <person name="Dellagostin O."/>
            <person name="de Oliveira A.C."/>
            <person name="Bevan M."/>
            <person name="Bancroft I."/>
            <person name="Minx P."/>
            <person name="Cordum H."/>
            <person name="Wilson R."/>
            <person name="Cheng Z."/>
            <person name="Jin W."/>
            <person name="Jiang J."/>
            <person name="Leong S.A."/>
            <person name="Iwama H."/>
            <person name="Gojobori T."/>
            <person name="Itoh T."/>
            <person name="Niimura Y."/>
            <person name="Fujii Y."/>
            <person name="Habara T."/>
            <person name="Sakai H."/>
            <person name="Sato Y."/>
            <person name="Wilson G."/>
            <person name="Kumar K."/>
            <person name="McCouch S."/>
            <person name="Juretic N."/>
            <person name="Hoen D."/>
            <person name="Wright S."/>
            <person name="Bruskiewich R."/>
            <person name="Bureau T."/>
            <person name="Miyao A."/>
            <person name="Hirochika H."/>
            <person name="Nishikawa T."/>
            <person name="Kadowaki K."/>
            <person name="Sugiura M."/>
            <person name="Burr B."/>
            <person name="Sasaki T."/>
        </authorList>
    </citation>
    <scope>NUCLEOTIDE SEQUENCE [LARGE SCALE GENOMIC DNA]</scope>
    <source>
        <strain evidence="4">cv. Nipponbare</strain>
    </source>
</reference>